<proteinExistence type="predicted"/>
<dbReference type="OrthoDB" id="5396681at2759"/>
<evidence type="ECO:0000313" key="3">
    <source>
        <dbReference type="Proteomes" id="UP000799424"/>
    </source>
</evidence>
<sequence length="388" mass="44769">MSQEPDVFSGWQNYPRNLQISALDADTDQCNTRLKEDATRLFVPSEDECELRMQSFPRQIGPCRDLELTEVATSEALAERLKEFKQENSVWIFEIAQLYSWGQFLITEELFRKLVTALKVHSRFLDVVHTFGERAAPVEESYAAFFSKLYREPSPSLSCSYEITYNVKYVARHGRASQHDPFSIRQTGVYHKFQASSEPNIWLLLHPPENLSRRFAQACTHPQASEPVAQARYHALVFHCLSDNWREYVNYLEETFTTSMDRGCFSNLSEPSEVGEGMNDVSFGDIRQLQIMTDKLEKLKHLLELNSSTCERLQTLFDRIAFGSATGTDQSVREGDDNIKNCIFELDRHASRLKTLLKRAGGIKSMVIFHVHSFERTQLKYIIRSSTY</sequence>
<organism evidence="2 3">
    <name type="scientific">Ophiobolus disseminans</name>
    <dbReference type="NCBI Taxonomy" id="1469910"/>
    <lineage>
        <taxon>Eukaryota</taxon>
        <taxon>Fungi</taxon>
        <taxon>Dikarya</taxon>
        <taxon>Ascomycota</taxon>
        <taxon>Pezizomycotina</taxon>
        <taxon>Dothideomycetes</taxon>
        <taxon>Pleosporomycetidae</taxon>
        <taxon>Pleosporales</taxon>
        <taxon>Pleosporineae</taxon>
        <taxon>Phaeosphaeriaceae</taxon>
        <taxon>Ophiobolus</taxon>
    </lineage>
</organism>
<evidence type="ECO:0000259" key="1">
    <source>
        <dbReference type="Pfam" id="PF26616"/>
    </source>
</evidence>
<keyword evidence="3" id="KW-1185">Reference proteome</keyword>
<reference evidence="2" key="1">
    <citation type="journal article" date="2020" name="Stud. Mycol.">
        <title>101 Dothideomycetes genomes: a test case for predicting lifestyles and emergence of pathogens.</title>
        <authorList>
            <person name="Haridas S."/>
            <person name="Albert R."/>
            <person name="Binder M."/>
            <person name="Bloem J."/>
            <person name="Labutti K."/>
            <person name="Salamov A."/>
            <person name="Andreopoulos B."/>
            <person name="Baker S."/>
            <person name="Barry K."/>
            <person name="Bills G."/>
            <person name="Bluhm B."/>
            <person name="Cannon C."/>
            <person name="Castanera R."/>
            <person name="Culley D."/>
            <person name="Daum C."/>
            <person name="Ezra D."/>
            <person name="Gonzalez J."/>
            <person name="Henrissat B."/>
            <person name="Kuo A."/>
            <person name="Liang C."/>
            <person name="Lipzen A."/>
            <person name="Lutzoni F."/>
            <person name="Magnuson J."/>
            <person name="Mondo S."/>
            <person name="Nolan M."/>
            <person name="Ohm R."/>
            <person name="Pangilinan J."/>
            <person name="Park H.-J."/>
            <person name="Ramirez L."/>
            <person name="Alfaro M."/>
            <person name="Sun H."/>
            <person name="Tritt A."/>
            <person name="Yoshinaga Y."/>
            <person name="Zwiers L.-H."/>
            <person name="Turgeon B."/>
            <person name="Goodwin S."/>
            <person name="Spatafora J."/>
            <person name="Crous P."/>
            <person name="Grigoriev I."/>
        </authorList>
    </citation>
    <scope>NUCLEOTIDE SEQUENCE</scope>
    <source>
        <strain evidence="2">CBS 113818</strain>
    </source>
</reference>
<accession>A0A6A7A2E7</accession>
<dbReference type="EMBL" id="MU006224">
    <property type="protein sequence ID" value="KAF2827276.1"/>
    <property type="molecule type" value="Genomic_DNA"/>
</dbReference>
<dbReference type="AlphaFoldDB" id="A0A6A7A2E7"/>
<evidence type="ECO:0000313" key="2">
    <source>
        <dbReference type="EMBL" id="KAF2827276.1"/>
    </source>
</evidence>
<dbReference type="Proteomes" id="UP000799424">
    <property type="component" value="Unassembled WGS sequence"/>
</dbReference>
<name>A0A6A7A2E7_9PLEO</name>
<dbReference type="InterPro" id="IPR058257">
    <property type="entry name" value="CorA-like_dom"/>
</dbReference>
<protein>
    <recommendedName>
        <fullName evidence="1">CorA-like transporter domain-containing protein</fullName>
    </recommendedName>
</protein>
<feature type="domain" description="CorA-like transporter" evidence="1">
    <location>
        <begin position="10"/>
        <end position="260"/>
    </location>
</feature>
<dbReference type="Pfam" id="PF26616">
    <property type="entry name" value="CorA-like"/>
    <property type="match status" value="1"/>
</dbReference>
<gene>
    <name evidence="2" type="ORF">CC86DRAFT_405410</name>
</gene>